<evidence type="ECO:0007829" key="3">
    <source>
        <dbReference type="PeptideAtlas" id="A0A0N7KM16"/>
    </source>
</evidence>
<gene>
    <name evidence="1" type="ordered locus">Os06g0331300</name>
    <name evidence="1" type="ORF">OSNPB_060331300</name>
</gene>
<dbReference type="AlphaFoldDB" id="A0A0N7KM16"/>
<reference evidence="1 2" key="3">
    <citation type="journal article" date="2013" name="Rice">
        <title>Improvement of the Oryza sativa Nipponbare reference genome using next generation sequence and optical map data.</title>
        <authorList>
            <person name="Kawahara Y."/>
            <person name="de la Bastide M."/>
            <person name="Hamilton J.P."/>
            <person name="Kanamori H."/>
            <person name="McCombie W.R."/>
            <person name="Ouyang S."/>
            <person name="Schwartz D.C."/>
            <person name="Tanaka T."/>
            <person name="Wu J."/>
            <person name="Zhou S."/>
            <person name="Childs K.L."/>
            <person name="Davidson R.M."/>
            <person name="Lin H."/>
            <person name="Quesada-Ocampo L."/>
            <person name="Vaillancourt B."/>
            <person name="Sakai H."/>
            <person name="Lee S.S."/>
            <person name="Kim J."/>
            <person name="Numa H."/>
            <person name="Itoh T."/>
            <person name="Buell C.R."/>
            <person name="Matsumoto T."/>
        </authorList>
    </citation>
    <scope>NUCLEOTIDE SEQUENCE [LARGE SCALE GENOMIC DNA]</scope>
    <source>
        <strain evidence="2">cv. Nipponbare</strain>
    </source>
</reference>
<reference evidence="2" key="1">
    <citation type="journal article" date="2005" name="Nature">
        <title>The map-based sequence of the rice genome.</title>
        <authorList>
            <consortium name="International rice genome sequencing project (IRGSP)"/>
            <person name="Matsumoto T."/>
            <person name="Wu J."/>
            <person name="Kanamori H."/>
            <person name="Katayose Y."/>
            <person name="Fujisawa M."/>
            <person name="Namiki N."/>
            <person name="Mizuno H."/>
            <person name="Yamamoto K."/>
            <person name="Antonio B.A."/>
            <person name="Baba T."/>
            <person name="Sakata K."/>
            <person name="Nagamura Y."/>
            <person name="Aoki H."/>
            <person name="Arikawa K."/>
            <person name="Arita K."/>
            <person name="Bito T."/>
            <person name="Chiden Y."/>
            <person name="Fujitsuka N."/>
            <person name="Fukunaka R."/>
            <person name="Hamada M."/>
            <person name="Harada C."/>
            <person name="Hayashi A."/>
            <person name="Hijishita S."/>
            <person name="Honda M."/>
            <person name="Hosokawa S."/>
            <person name="Ichikawa Y."/>
            <person name="Idonuma A."/>
            <person name="Iijima M."/>
            <person name="Ikeda M."/>
            <person name="Ikeno M."/>
            <person name="Ito K."/>
            <person name="Ito S."/>
            <person name="Ito T."/>
            <person name="Ito Y."/>
            <person name="Ito Y."/>
            <person name="Iwabuchi A."/>
            <person name="Kamiya K."/>
            <person name="Karasawa W."/>
            <person name="Kurita K."/>
            <person name="Katagiri S."/>
            <person name="Kikuta A."/>
            <person name="Kobayashi H."/>
            <person name="Kobayashi N."/>
            <person name="Machita K."/>
            <person name="Maehara T."/>
            <person name="Masukawa M."/>
            <person name="Mizubayashi T."/>
            <person name="Mukai Y."/>
            <person name="Nagasaki H."/>
            <person name="Nagata Y."/>
            <person name="Naito S."/>
            <person name="Nakashima M."/>
            <person name="Nakama Y."/>
            <person name="Nakamichi Y."/>
            <person name="Nakamura M."/>
            <person name="Meguro A."/>
            <person name="Negishi M."/>
            <person name="Ohta I."/>
            <person name="Ohta T."/>
            <person name="Okamoto M."/>
            <person name="Ono N."/>
            <person name="Saji S."/>
            <person name="Sakaguchi M."/>
            <person name="Sakai K."/>
            <person name="Shibata M."/>
            <person name="Shimokawa T."/>
            <person name="Song J."/>
            <person name="Takazaki Y."/>
            <person name="Terasawa K."/>
            <person name="Tsugane M."/>
            <person name="Tsuji K."/>
            <person name="Ueda S."/>
            <person name="Waki K."/>
            <person name="Yamagata H."/>
            <person name="Yamamoto M."/>
            <person name="Yamamoto S."/>
            <person name="Yamane H."/>
            <person name="Yoshiki S."/>
            <person name="Yoshihara R."/>
            <person name="Yukawa K."/>
            <person name="Zhong H."/>
            <person name="Yano M."/>
            <person name="Yuan Q."/>
            <person name="Ouyang S."/>
            <person name="Liu J."/>
            <person name="Jones K.M."/>
            <person name="Gansberger K."/>
            <person name="Moffat K."/>
            <person name="Hill J."/>
            <person name="Bera J."/>
            <person name="Fadrosh D."/>
            <person name="Jin S."/>
            <person name="Johri S."/>
            <person name="Kim M."/>
            <person name="Overton L."/>
            <person name="Reardon M."/>
            <person name="Tsitrin T."/>
            <person name="Vuong H."/>
            <person name="Weaver B."/>
            <person name="Ciecko A."/>
            <person name="Tallon L."/>
            <person name="Jackson J."/>
            <person name="Pai G."/>
            <person name="Aken S.V."/>
            <person name="Utterback T."/>
            <person name="Reidmuller S."/>
            <person name="Feldblyum T."/>
            <person name="Hsiao J."/>
            <person name="Zismann V."/>
            <person name="Iobst S."/>
            <person name="de Vazeille A.R."/>
            <person name="Buell C.R."/>
            <person name="Ying K."/>
            <person name="Li Y."/>
            <person name="Lu T."/>
            <person name="Huang Y."/>
            <person name="Zhao Q."/>
            <person name="Feng Q."/>
            <person name="Zhang L."/>
            <person name="Zhu J."/>
            <person name="Weng Q."/>
            <person name="Mu J."/>
            <person name="Lu Y."/>
            <person name="Fan D."/>
            <person name="Liu Y."/>
            <person name="Guan J."/>
            <person name="Zhang Y."/>
            <person name="Yu S."/>
            <person name="Liu X."/>
            <person name="Zhang Y."/>
            <person name="Hong G."/>
            <person name="Han B."/>
            <person name="Choisne N."/>
            <person name="Demange N."/>
            <person name="Orjeda G."/>
            <person name="Samain S."/>
            <person name="Cattolico L."/>
            <person name="Pelletier E."/>
            <person name="Couloux A."/>
            <person name="Segurens B."/>
            <person name="Wincker P."/>
            <person name="D'Hont A."/>
            <person name="Scarpelli C."/>
            <person name="Weissenbach J."/>
            <person name="Salanoubat M."/>
            <person name="Quetier F."/>
            <person name="Yu Y."/>
            <person name="Kim H.R."/>
            <person name="Rambo T."/>
            <person name="Currie J."/>
            <person name="Collura K."/>
            <person name="Luo M."/>
            <person name="Yang T."/>
            <person name="Ammiraju J.S.S."/>
            <person name="Engler F."/>
            <person name="Soderlund C."/>
            <person name="Wing R.A."/>
            <person name="Palmer L.E."/>
            <person name="de la Bastide M."/>
            <person name="Spiegel L."/>
            <person name="Nascimento L."/>
            <person name="Zutavern T."/>
            <person name="O'Shaughnessy A."/>
            <person name="Dike S."/>
            <person name="Dedhia N."/>
            <person name="Preston R."/>
            <person name="Balija V."/>
            <person name="McCombie W.R."/>
            <person name="Chow T."/>
            <person name="Chen H."/>
            <person name="Chung M."/>
            <person name="Chen C."/>
            <person name="Shaw J."/>
            <person name="Wu H."/>
            <person name="Hsiao K."/>
            <person name="Chao Y."/>
            <person name="Chu M."/>
            <person name="Cheng C."/>
            <person name="Hour A."/>
            <person name="Lee P."/>
            <person name="Lin S."/>
            <person name="Lin Y."/>
            <person name="Liou J."/>
            <person name="Liu S."/>
            <person name="Hsing Y."/>
            <person name="Raghuvanshi S."/>
            <person name="Mohanty A."/>
            <person name="Bharti A.K."/>
            <person name="Gaur A."/>
            <person name="Gupta V."/>
            <person name="Kumar D."/>
            <person name="Ravi V."/>
            <person name="Vij S."/>
            <person name="Kapur A."/>
            <person name="Khurana P."/>
            <person name="Khurana P."/>
            <person name="Khurana J.P."/>
            <person name="Tyagi A.K."/>
            <person name="Gaikwad K."/>
            <person name="Singh A."/>
            <person name="Dalal V."/>
            <person name="Srivastava S."/>
            <person name="Dixit A."/>
            <person name="Pal A.K."/>
            <person name="Ghazi I.A."/>
            <person name="Yadav M."/>
            <person name="Pandit A."/>
            <person name="Bhargava A."/>
            <person name="Sureshbabu K."/>
            <person name="Batra K."/>
            <person name="Sharma T.R."/>
            <person name="Mohapatra T."/>
            <person name="Singh N.K."/>
            <person name="Messing J."/>
            <person name="Nelson A.B."/>
            <person name="Fuks G."/>
            <person name="Kavchok S."/>
            <person name="Keizer G."/>
            <person name="Linton E."/>
            <person name="Llaca V."/>
            <person name="Song R."/>
            <person name="Tanyolac B."/>
            <person name="Young S."/>
            <person name="Ho-Il K."/>
            <person name="Hahn J.H."/>
            <person name="Sangsakoo G."/>
            <person name="Vanavichit A."/>
            <person name="de Mattos Luiz.A.T."/>
            <person name="Zimmer P.D."/>
            <person name="Malone G."/>
            <person name="Dellagostin O."/>
            <person name="de Oliveira A.C."/>
            <person name="Bevan M."/>
            <person name="Bancroft I."/>
            <person name="Minx P."/>
            <person name="Cordum H."/>
            <person name="Wilson R."/>
            <person name="Cheng Z."/>
            <person name="Jin W."/>
            <person name="Jiang J."/>
            <person name="Leong S.A."/>
            <person name="Iwama H."/>
            <person name="Gojobori T."/>
            <person name="Itoh T."/>
            <person name="Niimura Y."/>
            <person name="Fujii Y."/>
            <person name="Habara T."/>
            <person name="Sakai H."/>
            <person name="Sato Y."/>
            <person name="Wilson G."/>
            <person name="Kumar K."/>
            <person name="McCouch S."/>
            <person name="Juretic N."/>
            <person name="Hoen D."/>
            <person name="Wright S."/>
            <person name="Bruskiewich R."/>
            <person name="Bureau T."/>
            <person name="Miyao A."/>
            <person name="Hirochika H."/>
            <person name="Nishikawa T."/>
            <person name="Kadowaki K."/>
            <person name="Sugiura M."/>
            <person name="Burr B."/>
            <person name="Sasaki T."/>
        </authorList>
    </citation>
    <scope>NUCLEOTIDE SEQUENCE [LARGE SCALE GENOMIC DNA]</scope>
    <source>
        <strain evidence="2">cv. Nipponbare</strain>
    </source>
</reference>
<dbReference type="Proteomes" id="UP000059680">
    <property type="component" value="Chromosome 6"/>
</dbReference>
<name>A0A0N7KM16_ORYSJ</name>
<dbReference type="InterPro" id="IPR049916">
    <property type="entry name" value="WDR72-like"/>
</dbReference>
<accession>A0A0N7KM16</accession>
<keyword evidence="3" id="KW-1267">Proteomics identification</keyword>
<keyword evidence="2" id="KW-1185">Reference proteome</keyword>
<evidence type="ECO:0000313" key="2">
    <source>
        <dbReference type="Proteomes" id="UP000059680"/>
    </source>
</evidence>
<sequence>TGSILGGTTSASSLLVPIFKDTSLLQSHANKKGLSISSVSTNHHNANTNSVTVSVPAASDVMGKMSATDEAHELHGNSSGKVASGQCINNRRKHPIKCSCPYPGIASLRFDLTAIMSTQGMANNNSDRQLRDHFYRDNVNDSIQAETCDNTSGMHVIDSPSRESLEGRLLRFSLCFLHLWGVDHELDKLLVDEMQVCKPEGCHIATGVVGDRGSFTLMFPGKEATLELWKASSEFCAMRSLCIVSLAQRMITLSRSCTNASSALAAFYTRNFAEKVPDIKPPSLQLHVLSPNPSICRKTKYLIPSCLHLIRWTILLLQFRVPLYLVMDS</sequence>
<proteinExistence type="evidence at protein level"/>
<feature type="non-terminal residue" evidence="1">
    <location>
        <position position="329"/>
    </location>
</feature>
<organism evidence="1 2">
    <name type="scientific">Oryza sativa subsp. japonica</name>
    <name type="common">Rice</name>
    <dbReference type="NCBI Taxonomy" id="39947"/>
    <lineage>
        <taxon>Eukaryota</taxon>
        <taxon>Viridiplantae</taxon>
        <taxon>Streptophyta</taxon>
        <taxon>Embryophyta</taxon>
        <taxon>Tracheophyta</taxon>
        <taxon>Spermatophyta</taxon>
        <taxon>Magnoliopsida</taxon>
        <taxon>Liliopsida</taxon>
        <taxon>Poales</taxon>
        <taxon>Poaceae</taxon>
        <taxon>BOP clade</taxon>
        <taxon>Oryzoideae</taxon>
        <taxon>Oryzeae</taxon>
        <taxon>Oryzinae</taxon>
        <taxon>Oryza</taxon>
        <taxon>Oryza sativa</taxon>
    </lineage>
</organism>
<dbReference type="ExpressionAtlas" id="A0A0N7KM16">
    <property type="expression patterns" value="baseline and differential"/>
</dbReference>
<dbReference type="PANTHER" id="PTHR44099:SF4">
    <property type="entry name" value="RABCONNECTIN-3B, ISOFORM A"/>
    <property type="match status" value="1"/>
</dbReference>
<dbReference type="PANTHER" id="PTHR44099">
    <property type="entry name" value="RABCONNECTIN-3B, ISOFORM A"/>
    <property type="match status" value="1"/>
</dbReference>
<reference evidence="1 2" key="2">
    <citation type="journal article" date="2013" name="Plant Cell Physiol.">
        <title>Rice Annotation Project Database (RAP-DB): an integrative and interactive database for rice genomics.</title>
        <authorList>
            <person name="Sakai H."/>
            <person name="Lee S.S."/>
            <person name="Tanaka T."/>
            <person name="Numa H."/>
            <person name="Kim J."/>
            <person name="Kawahara Y."/>
            <person name="Wakimoto H."/>
            <person name="Yang C.C."/>
            <person name="Iwamoto M."/>
            <person name="Abe T."/>
            <person name="Yamada Y."/>
            <person name="Muto A."/>
            <person name="Inokuchi H."/>
            <person name="Ikemura T."/>
            <person name="Matsumoto T."/>
            <person name="Sasaki T."/>
            <person name="Itoh T."/>
        </authorList>
    </citation>
    <scope>NUCLEOTIDE SEQUENCE [LARGE SCALE GENOMIC DNA]</scope>
    <source>
        <strain evidence="2">cv. Nipponbare</strain>
    </source>
</reference>
<protein>
    <submittedName>
        <fullName evidence="1">Os06g0331300 protein</fullName>
    </submittedName>
</protein>
<dbReference type="Gramene" id="Os06t0331300-02">
    <property type="protein sequence ID" value="Os06t0331300-02"/>
    <property type="gene ID" value="Os06g0331300"/>
</dbReference>
<evidence type="ECO:0000313" key="1">
    <source>
        <dbReference type="EMBL" id="BAS97561.1"/>
    </source>
</evidence>
<dbReference type="EMBL" id="AP014962">
    <property type="protein sequence ID" value="BAS97561.1"/>
    <property type="molecule type" value="Genomic_DNA"/>
</dbReference>